<dbReference type="AlphaFoldDB" id="A0AAV7QRL6"/>
<sequence length="294" mass="32094">MSLTQCGRQEHNQDPHPTPQSPSYQSWSACSTAESRSTVLARSTCQRWYGWQFMQLQDSGPAHRLFHPPAPSLTAIVRRSTPIGGAIWGCRSANHGTTILHASSGPAHHHQAHRGRLSTSKPSHRSGACHFSPGSQLHHTFWALAPPTQHQVHACSDRCLGLSSAQPISTGRAVTVLQHTAHHQDWEFRSAPRDPPPGEAVSILPQCFSVRARECLGAAANQVGPQLSTGIMLAFLVLFWMFPRGLPRYQRPPHIKLLSRTLFLGKIISDCVARPQEPHTGTGILCSGSLAPPC</sequence>
<keyword evidence="3" id="KW-1185">Reference proteome</keyword>
<comment type="caution">
    <text evidence="2">The sequence shown here is derived from an EMBL/GenBank/DDBJ whole genome shotgun (WGS) entry which is preliminary data.</text>
</comment>
<gene>
    <name evidence="2" type="ORF">NDU88_008103</name>
</gene>
<evidence type="ECO:0000256" key="1">
    <source>
        <dbReference type="SAM" id="MobiDB-lite"/>
    </source>
</evidence>
<organism evidence="2 3">
    <name type="scientific">Pleurodeles waltl</name>
    <name type="common">Iberian ribbed newt</name>
    <dbReference type="NCBI Taxonomy" id="8319"/>
    <lineage>
        <taxon>Eukaryota</taxon>
        <taxon>Metazoa</taxon>
        <taxon>Chordata</taxon>
        <taxon>Craniata</taxon>
        <taxon>Vertebrata</taxon>
        <taxon>Euteleostomi</taxon>
        <taxon>Amphibia</taxon>
        <taxon>Batrachia</taxon>
        <taxon>Caudata</taxon>
        <taxon>Salamandroidea</taxon>
        <taxon>Salamandridae</taxon>
        <taxon>Pleurodelinae</taxon>
        <taxon>Pleurodeles</taxon>
    </lineage>
</organism>
<name>A0AAV7QRL6_PLEWA</name>
<feature type="compositionally biased region" description="Basic residues" evidence="1">
    <location>
        <begin position="107"/>
        <end position="116"/>
    </location>
</feature>
<dbReference type="EMBL" id="JANPWB010000010">
    <property type="protein sequence ID" value="KAJ1141775.1"/>
    <property type="molecule type" value="Genomic_DNA"/>
</dbReference>
<dbReference type="Proteomes" id="UP001066276">
    <property type="component" value="Chromosome 6"/>
</dbReference>
<proteinExistence type="predicted"/>
<accession>A0AAV7QRL6</accession>
<protein>
    <submittedName>
        <fullName evidence="2">Uncharacterized protein</fullName>
    </submittedName>
</protein>
<evidence type="ECO:0000313" key="3">
    <source>
        <dbReference type="Proteomes" id="UP001066276"/>
    </source>
</evidence>
<feature type="region of interest" description="Disordered" evidence="1">
    <location>
        <begin position="1"/>
        <end position="27"/>
    </location>
</feature>
<evidence type="ECO:0000313" key="2">
    <source>
        <dbReference type="EMBL" id="KAJ1141775.1"/>
    </source>
</evidence>
<reference evidence="2" key="1">
    <citation type="journal article" date="2022" name="bioRxiv">
        <title>Sequencing and chromosome-scale assembly of the giantPleurodeles waltlgenome.</title>
        <authorList>
            <person name="Brown T."/>
            <person name="Elewa A."/>
            <person name="Iarovenko S."/>
            <person name="Subramanian E."/>
            <person name="Araus A.J."/>
            <person name="Petzold A."/>
            <person name="Susuki M."/>
            <person name="Suzuki K.-i.T."/>
            <person name="Hayashi T."/>
            <person name="Toyoda A."/>
            <person name="Oliveira C."/>
            <person name="Osipova E."/>
            <person name="Leigh N.D."/>
            <person name="Simon A."/>
            <person name="Yun M.H."/>
        </authorList>
    </citation>
    <scope>NUCLEOTIDE SEQUENCE</scope>
    <source>
        <strain evidence="2">20211129_DDA</strain>
        <tissue evidence="2">Liver</tissue>
    </source>
</reference>
<feature type="region of interest" description="Disordered" evidence="1">
    <location>
        <begin position="103"/>
        <end position="129"/>
    </location>
</feature>